<feature type="transmembrane region" description="Helical" evidence="2">
    <location>
        <begin position="109"/>
        <end position="130"/>
    </location>
</feature>
<reference evidence="3 4" key="1">
    <citation type="submission" date="2020-07" db="EMBL/GenBank/DDBJ databases">
        <title>Stappia sp., F7233, whole genome shotgun sequencing project.</title>
        <authorList>
            <person name="Jiang S."/>
            <person name="Liu Z.W."/>
            <person name="Du Z.J."/>
        </authorList>
    </citation>
    <scope>NUCLEOTIDE SEQUENCE [LARGE SCALE GENOMIC DNA]</scope>
    <source>
        <strain evidence="3 4">F7233</strain>
    </source>
</reference>
<name>A0A839AH53_9HYPH</name>
<protein>
    <submittedName>
        <fullName evidence="3">AtpZ/AtpI family protein</fullName>
    </submittedName>
</protein>
<feature type="compositionally biased region" description="Basic and acidic residues" evidence="1">
    <location>
        <begin position="44"/>
        <end position="75"/>
    </location>
</feature>
<comment type="caution">
    <text evidence="3">The sequence shown here is derived from an EMBL/GenBank/DDBJ whole genome shotgun (WGS) entry which is preliminary data.</text>
</comment>
<feature type="transmembrane region" description="Helical" evidence="2">
    <location>
        <begin position="81"/>
        <end position="103"/>
    </location>
</feature>
<dbReference type="InterPro" id="IPR032820">
    <property type="entry name" value="ATPase_put"/>
</dbReference>
<dbReference type="Proteomes" id="UP000541109">
    <property type="component" value="Unassembled WGS sequence"/>
</dbReference>
<proteinExistence type="predicted"/>
<gene>
    <name evidence="3" type="ORF">H2509_14900</name>
</gene>
<keyword evidence="2" id="KW-0812">Transmembrane</keyword>
<accession>A0A839AH53</accession>
<organism evidence="3 4">
    <name type="scientific">Stappia albiluteola</name>
    <dbReference type="NCBI Taxonomy" id="2758565"/>
    <lineage>
        <taxon>Bacteria</taxon>
        <taxon>Pseudomonadati</taxon>
        <taxon>Pseudomonadota</taxon>
        <taxon>Alphaproteobacteria</taxon>
        <taxon>Hyphomicrobiales</taxon>
        <taxon>Stappiaceae</taxon>
        <taxon>Stappia</taxon>
    </lineage>
</organism>
<keyword evidence="2" id="KW-0472">Membrane</keyword>
<dbReference type="EMBL" id="JACFXV010000062">
    <property type="protein sequence ID" value="MBA5778416.1"/>
    <property type="molecule type" value="Genomic_DNA"/>
</dbReference>
<dbReference type="Pfam" id="PF09527">
    <property type="entry name" value="ATPase_gene1"/>
    <property type="match status" value="1"/>
</dbReference>
<sequence length="146" mass="15362">MVRPALGGRFPSRISGLSLGGNLMVSPRDPGQEEGKAGPPDAGLSKRMEQLSRSLDAKRQTDERNASSGRRRESDARGFALAMRLSTEFVAGVLVGGGIGWLFDAGLGTSPWGLIVFLLLGFVAGVLNVLRSAGKLADPLDRERGG</sequence>
<evidence type="ECO:0000313" key="3">
    <source>
        <dbReference type="EMBL" id="MBA5778416.1"/>
    </source>
</evidence>
<keyword evidence="2" id="KW-1133">Transmembrane helix</keyword>
<evidence type="ECO:0000256" key="1">
    <source>
        <dbReference type="SAM" id="MobiDB-lite"/>
    </source>
</evidence>
<keyword evidence="4" id="KW-1185">Reference proteome</keyword>
<feature type="region of interest" description="Disordered" evidence="1">
    <location>
        <begin position="21"/>
        <end position="75"/>
    </location>
</feature>
<evidence type="ECO:0000256" key="2">
    <source>
        <dbReference type="SAM" id="Phobius"/>
    </source>
</evidence>
<dbReference type="AlphaFoldDB" id="A0A839AH53"/>
<evidence type="ECO:0000313" key="4">
    <source>
        <dbReference type="Proteomes" id="UP000541109"/>
    </source>
</evidence>